<accession>A0A0C4DWE1</accession>
<feature type="compositionally biased region" description="Acidic residues" evidence="1">
    <location>
        <begin position="521"/>
        <end position="534"/>
    </location>
</feature>
<evidence type="ECO:0000256" key="1">
    <source>
        <dbReference type="SAM" id="MobiDB-lite"/>
    </source>
</evidence>
<dbReference type="PANTHER" id="PTHR35391:SF7">
    <property type="entry name" value="C2H2-TYPE DOMAIN-CONTAINING PROTEIN"/>
    <property type="match status" value="1"/>
</dbReference>
<evidence type="ECO:0008006" key="5">
    <source>
        <dbReference type="Google" id="ProtNLM"/>
    </source>
</evidence>
<reference evidence="3" key="4">
    <citation type="journal article" date="2015" name="G3 (Bethesda)">
        <title>Genome sequences of three phytopathogenic species of the Magnaporthaceae family of fungi.</title>
        <authorList>
            <person name="Okagaki L.H."/>
            <person name="Nunes C.C."/>
            <person name="Sailsbery J."/>
            <person name="Clay B."/>
            <person name="Brown D."/>
            <person name="John T."/>
            <person name="Oh Y."/>
            <person name="Young N."/>
            <person name="Fitzgerald M."/>
            <person name="Haas B.J."/>
            <person name="Zeng Q."/>
            <person name="Young S."/>
            <person name="Adiconis X."/>
            <person name="Fan L."/>
            <person name="Levin J.Z."/>
            <person name="Mitchell T.K."/>
            <person name="Okubara P.A."/>
            <person name="Farman M.L."/>
            <person name="Kohn L.M."/>
            <person name="Birren B."/>
            <person name="Ma L.-J."/>
            <person name="Dean R.A."/>
        </authorList>
    </citation>
    <scope>NUCLEOTIDE SEQUENCE</scope>
    <source>
        <strain evidence="3">ATCC 64411 / 73-15</strain>
    </source>
</reference>
<evidence type="ECO:0000313" key="2">
    <source>
        <dbReference type="EMBL" id="KLU85289.1"/>
    </source>
</evidence>
<organism evidence="3 4">
    <name type="scientific">Magnaporthiopsis poae (strain ATCC 64411 / 73-15)</name>
    <name type="common">Kentucky bluegrass fungus</name>
    <name type="synonym">Magnaporthe poae</name>
    <dbReference type="NCBI Taxonomy" id="644358"/>
    <lineage>
        <taxon>Eukaryota</taxon>
        <taxon>Fungi</taxon>
        <taxon>Dikarya</taxon>
        <taxon>Ascomycota</taxon>
        <taxon>Pezizomycotina</taxon>
        <taxon>Sordariomycetes</taxon>
        <taxon>Sordariomycetidae</taxon>
        <taxon>Magnaporthales</taxon>
        <taxon>Magnaporthaceae</taxon>
        <taxon>Magnaporthiopsis</taxon>
    </lineage>
</organism>
<dbReference type="STRING" id="644358.A0A0C4DWE1"/>
<sequence length="801" mass="88774">MEQSRQEGVSDAVFCAALECDELFEKIRIRAAGPNHQAASSGASPQLLEEYQSRFNVWAAYLGVFAEERASLDRRLSAASDIRDMICGLLRILHEALAQIASNPYTASAHATGAASASYEIIEDCLERMQRFAVAIRQSSVGSLVSRIERFRRKKGAGYHDRLKLLAEASLKSLYKDLTSGLQTHLGQTVVARCDRLAYVKSHQRKLAIRRSSPFVTTPLDAPAGPGPASVPAPAPVLAQPSVASRLKLPLALSSSPRKSPVQEALSATDPSTMNNNTANIRKMKEILKTRQSPTQAETSVPSLTSSVPFGAVNYPRPPKASLSCSWCFSFLPSRITAETKRWRQHVDQDLMPYVCLSEKCQDPILEFSSFKIWRSHMEETHSNAWAERIHPPLVWTCDISHNPPLQFQKSELLCQHISEDHSTNLASSQIRRVVQRSSIRRLRPRGQCPLCGIDVSPDKPPEADNSAAKPTMMSLVRSFVTPRKRVQQEQLKQPTKKSVRFDLSTRPSVFPKKSSSRGGDDDDDDDYPDNDGIMEDKGSIDSEEWVLSRRMAKHVGGHLQALSFLSLRLLDLAADEQPGESSQSPSFRPGDGSVDIMNDDDDDSRGHHSGSGHSQVSTPSGWGTESEDETFADDRGKESESVAKSYEGLAFGNELCEKDFMHEVVDGEDIEAVTELLREMCAIGLEIRSRGYDHTFNPAAHKTKSNAILAEMRDRFEAWSLPANHARGAMNWRGVGVMLLNPPDGWPAVDPATLLQYLERNPMMQVVLQDILRARAGWMRDEVPQLLKVGLLLFPPHGIP</sequence>
<reference evidence="4" key="1">
    <citation type="submission" date="2010-05" db="EMBL/GenBank/DDBJ databases">
        <title>The genome sequence of Magnaporthe poae strain ATCC 64411.</title>
        <authorList>
            <person name="Ma L.-J."/>
            <person name="Dead R."/>
            <person name="Young S."/>
            <person name="Zeng Q."/>
            <person name="Koehrsen M."/>
            <person name="Alvarado L."/>
            <person name="Berlin A."/>
            <person name="Chapman S.B."/>
            <person name="Chen Z."/>
            <person name="Freedman E."/>
            <person name="Gellesch M."/>
            <person name="Goldberg J."/>
            <person name="Griggs A."/>
            <person name="Gujja S."/>
            <person name="Heilman E.R."/>
            <person name="Heiman D."/>
            <person name="Hepburn T."/>
            <person name="Howarth C."/>
            <person name="Jen D."/>
            <person name="Larson L."/>
            <person name="Mehta T."/>
            <person name="Neiman D."/>
            <person name="Pearson M."/>
            <person name="Roberts A."/>
            <person name="Saif S."/>
            <person name="Shea T."/>
            <person name="Shenoy N."/>
            <person name="Sisk P."/>
            <person name="Stolte C."/>
            <person name="Sykes S."/>
            <person name="Walk T."/>
            <person name="White J."/>
            <person name="Yandava C."/>
            <person name="Haas B."/>
            <person name="Nusbaum C."/>
            <person name="Birren B."/>
        </authorList>
    </citation>
    <scope>NUCLEOTIDE SEQUENCE [LARGE SCALE GENOMIC DNA]</scope>
    <source>
        <strain evidence="4">ATCC 64411 / 73-15</strain>
    </source>
</reference>
<dbReference type="VEuPathDB" id="FungiDB:MAPG_04317"/>
<dbReference type="EMBL" id="ADBL01001020">
    <property type="status" value="NOT_ANNOTATED_CDS"/>
    <property type="molecule type" value="Genomic_DNA"/>
</dbReference>
<dbReference type="AlphaFoldDB" id="A0A0C4DWE1"/>
<reference evidence="2" key="2">
    <citation type="submission" date="2010-05" db="EMBL/GenBank/DDBJ databases">
        <title>The Genome Sequence of Magnaporthe poae strain ATCC 64411.</title>
        <authorList>
            <consortium name="The Broad Institute Genome Sequencing Platform"/>
            <consortium name="Broad Institute Genome Sequencing Center for Infectious Disease"/>
            <person name="Ma L.-J."/>
            <person name="Dead R."/>
            <person name="Young S."/>
            <person name="Zeng Q."/>
            <person name="Koehrsen M."/>
            <person name="Alvarado L."/>
            <person name="Berlin A."/>
            <person name="Chapman S.B."/>
            <person name="Chen Z."/>
            <person name="Freedman E."/>
            <person name="Gellesch M."/>
            <person name="Goldberg J."/>
            <person name="Griggs A."/>
            <person name="Gujja S."/>
            <person name="Heilman E.R."/>
            <person name="Heiman D."/>
            <person name="Hepburn T."/>
            <person name="Howarth C."/>
            <person name="Jen D."/>
            <person name="Larson L."/>
            <person name="Mehta T."/>
            <person name="Neiman D."/>
            <person name="Pearson M."/>
            <person name="Roberts A."/>
            <person name="Saif S."/>
            <person name="Shea T."/>
            <person name="Shenoy N."/>
            <person name="Sisk P."/>
            <person name="Stolte C."/>
            <person name="Sykes S."/>
            <person name="Walk T."/>
            <person name="White J."/>
            <person name="Yandava C."/>
            <person name="Haas B."/>
            <person name="Nusbaum C."/>
            <person name="Birren B."/>
        </authorList>
    </citation>
    <scope>NUCLEOTIDE SEQUENCE</scope>
    <source>
        <strain evidence="2">ATCC 64411</strain>
    </source>
</reference>
<dbReference type="OrthoDB" id="195446at2759"/>
<feature type="region of interest" description="Disordered" evidence="1">
    <location>
        <begin position="483"/>
        <end position="539"/>
    </location>
</feature>
<dbReference type="PANTHER" id="PTHR35391">
    <property type="entry name" value="C2H2-TYPE DOMAIN-CONTAINING PROTEIN-RELATED"/>
    <property type="match status" value="1"/>
</dbReference>
<reference evidence="3" key="5">
    <citation type="submission" date="2015-06" db="UniProtKB">
        <authorList>
            <consortium name="EnsemblFungi"/>
        </authorList>
    </citation>
    <scope>IDENTIFICATION</scope>
    <source>
        <strain evidence="3">ATCC 64411</strain>
    </source>
</reference>
<dbReference type="EMBL" id="GL876968">
    <property type="protein sequence ID" value="KLU85289.1"/>
    <property type="molecule type" value="Genomic_DNA"/>
</dbReference>
<dbReference type="eggNOG" id="ENOG502T32E">
    <property type="taxonomic scope" value="Eukaryota"/>
</dbReference>
<feature type="region of interest" description="Disordered" evidence="1">
    <location>
        <begin position="254"/>
        <end position="277"/>
    </location>
</feature>
<keyword evidence="4" id="KW-1185">Reference proteome</keyword>
<feature type="region of interest" description="Disordered" evidence="1">
    <location>
        <begin position="451"/>
        <end position="470"/>
    </location>
</feature>
<evidence type="ECO:0000313" key="4">
    <source>
        <dbReference type="Proteomes" id="UP000011715"/>
    </source>
</evidence>
<dbReference type="Proteomes" id="UP000011715">
    <property type="component" value="Unassembled WGS sequence"/>
</dbReference>
<feature type="region of interest" description="Disordered" evidence="1">
    <location>
        <begin position="577"/>
        <end position="640"/>
    </location>
</feature>
<protein>
    <recommendedName>
        <fullName evidence="5">C2H2-type domain-containing protein</fullName>
    </recommendedName>
</protein>
<dbReference type="EnsemblFungi" id="MAPG_04317T0">
    <property type="protein sequence ID" value="MAPG_04317T0"/>
    <property type="gene ID" value="MAPG_04317"/>
</dbReference>
<evidence type="ECO:0000313" key="3">
    <source>
        <dbReference type="EnsemblFungi" id="MAPG_04317T0"/>
    </source>
</evidence>
<proteinExistence type="predicted"/>
<reference evidence="2" key="3">
    <citation type="submission" date="2011-03" db="EMBL/GenBank/DDBJ databases">
        <title>Annotation of Magnaporthe poae ATCC 64411.</title>
        <authorList>
            <person name="Ma L.-J."/>
            <person name="Dead R."/>
            <person name="Young S.K."/>
            <person name="Zeng Q."/>
            <person name="Gargeya S."/>
            <person name="Fitzgerald M."/>
            <person name="Haas B."/>
            <person name="Abouelleil A."/>
            <person name="Alvarado L."/>
            <person name="Arachchi H.M."/>
            <person name="Berlin A."/>
            <person name="Brown A."/>
            <person name="Chapman S.B."/>
            <person name="Chen Z."/>
            <person name="Dunbar C."/>
            <person name="Freedman E."/>
            <person name="Gearin G."/>
            <person name="Gellesch M."/>
            <person name="Goldberg J."/>
            <person name="Griggs A."/>
            <person name="Gujja S."/>
            <person name="Heiman D."/>
            <person name="Howarth C."/>
            <person name="Larson L."/>
            <person name="Lui A."/>
            <person name="MacDonald P.J.P."/>
            <person name="Mehta T."/>
            <person name="Montmayeur A."/>
            <person name="Murphy C."/>
            <person name="Neiman D."/>
            <person name="Pearson M."/>
            <person name="Priest M."/>
            <person name="Roberts A."/>
            <person name="Saif S."/>
            <person name="Shea T."/>
            <person name="Shenoy N."/>
            <person name="Sisk P."/>
            <person name="Stolte C."/>
            <person name="Sykes S."/>
            <person name="Yandava C."/>
            <person name="Wortman J."/>
            <person name="Nusbaum C."/>
            <person name="Birren B."/>
        </authorList>
    </citation>
    <scope>NUCLEOTIDE SEQUENCE</scope>
    <source>
        <strain evidence="2">ATCC 64411</strain>
    </source>
</reference>
<gene>
    <name evidence="2" type="ORF">MAPG_04317</name>
</gene>
<name>A0A0C4DWE1_MAGP6</name>